<dbReference type="PROSITE" id="PS51194">
    <property type="entry name" value="HELICASE_CTER"/>
    <property type="match status" value="1"/>
</dbReference>
<organism evidence="12 13">
    <name type="scientific">Candidatus Nitrososphaera evergladensis SR1</name>
    <dbReference type="NCBI Taxonomy" id="1459636"/>
    <lineage>
        <taxon>Archaea</taxon>
        <taxon>Nitrososphaerota</taxon>
        <taxon>Nitrososphaeria</taxon>
        <taxon>Nitrososphaerales</taxon>
        <taxon>Nitrososphaeraceae</taxon>
        <taxon>Nitrososphaera</taxon>
    </lineage>
</organism>
<dbReference type="GO" id="GO:0005829">
    <property type="term" value="C:cytosol"/>
    <property type="evidence" value="ECO:0007669"/>
    <property type="project" value="TreeGrafter"/>
</dbReference>
<evidence type="ECO:0000259" key="9">
    <source>
        <dbReference type="PROSITE" id="PS51192"/>
    </source>
</evidence>
<keyword evidence="3 7" id="KW-0378">Hydrolase</keyword>
<dbReference type="GO" id="GO:0005524">
    <property type="term" value="F:ATP binding"/>
    <property type="evidence" value="ECO:0007669"/>
    <property type="project" value="UniProtKB-KW"/>
</dbReference>
<dbReference type="PROSITE" id="PS51195">
    <property type="entry name" value="Q_MOTIF"/>
    <property type="match status" value="1"/>
</dbReference>
<evidence type="ECO:0000256" key="1">
    <source>
        <dbReference type="ARBA" id="ARBA00022490"/>
    </source>
</evidence>
<dbReference type="EMBL" id="CP007174">
    <property type="protein sequence ID" value="AIF85326.1"/>
    <property type="molecule type" value="Genomic_DNA"/>
</dbReference>
<dbReference type="eggNOG" id="arCOG00558">
    <property type="taxonomic scope" value="Archaea"/>
</dbReference>
<feature type="domain" description="DEAD-box RNA helicase Q" evidence="11">
    <location>
        <begin position="3"/>
        <end position="31"/>
    </location>
</feature>
<dbReference type="PANTHER" id="PTHR47959">
    <property type="entry name" value="ATP-DEPENDENT RNA HELICASE RHLE-RELATED"/>
    <property type="match status" value="1"/>
</dbReference>
<dbReference type="EC" id="3.6.4.13" evidence="12"/>
<evidence type="ECO:0000313" key="13">
    <source>
        <dbReference type="Proteomes" id="UP000028194"/>
    </source>
</evidence>
<accession>A0A075MUI6</accession>
<keyword evidence="2 7" id="KW-0547">Nucleotide-binding</keyword>
<keyword evidence="1" id="KW-0963">Cytoplasm</keyword>
<dbReference type="InterPro" id="IPR044742">
    <property type="entry name" value="DEAD/DEAH_RhlB"/>
</dbReference>
<dbReference type="Pfam" id="PF00270">
    <property type="entry name" value="DEAD"/>
    <property type="match status" value="1"/>
</dbReference>
<dbReference type="HOGENOM" id="CLU_003041_1_3_2"/>
<dbReference type="GO" id="GO:0016787">
    <property type="term" value="F:hydrolase activity"/>
    <property type="evidence" value="ECO:0007669"/>
    <property type="project" value="UniProtKB-KW"/>
</dbReference>
<dbReference type="PANTHER" id="PTHR47959:SF1">
    <property type="entry name" value="ATP-DEPENDENT RNA HELICASE DBPA"/>
    <property type="match status" value="1"/>
</dbReference>
<gene>
    <name evidence="12" type="ORF">NTE_03297</name>
</gene>
<evidence type="ECO:0000256" key="5">
    <source>
        <dbReference type="ARBA" id="ARBA00022840"/>
    </source>
</evidence>
<sequence>MTKTFAELGLSAELNKALSENGFEAPFPIQEAAIPLVLQGKDVIGQAHTGTGKTAAFGLPILARVSNEGPVQALVLVPTRELAVQVTTEISRLAKYTGIKTVAIYGGQSINIQNEKLQRGVQIVVATPGRLIDHIKQGSIILDDVKFVVLDEADRMLDMGFIDDIKFILFYVNEDRQTCLFSATMPPEILRLAEEYMKEIEHVRLNEEEVTLDTIEQSYLVVEEREKFRHLCDFIKKNRDAKAQTIVFAATKQRADRVAHQLKRDGFSAIAIHGDLTQRQRDQAMFKFRKGTEDILVATDIAARGIDVPAVGNVINYDIPDDPNVYFHRIGRTARAGAEGKAISLVSAERIADMECILAQTTLPIRKLNDEMGIAVPVAQPRSYGGGGYRGRQSYGGGGYGSRGYGGGGYGSSGYGSRGYGNSRGGGYGGGGRRGYGQRRGGYGGSRRGGGYGRSSNYGGRY</sequence>
<dbReference type="SMART" id="SM00490">
    <property type="entry name" value="HELICc"/>
    <property type="match status" value="1"/>
</dbReference>
<dbReference type="OrthoDB" id="4631at2157"/>
<keyword evidence="5 7" id="KW-0067">ATP-binding</keyword>
<dbReference type="InterPro" id="IPR050079">
    <property type="entry name" value="DEAD_box_RNA_helicase"/>
</dbReference>
<dbReference type="GeneID" id="41598951"/>
<evidence type="ECO:0000256" key="2">
    <source>
        <dbReference type="ARBA" id="ARBA00022741"/>
    </source>
</evidence>
<evidence type="ECO:0000256" key="4">
    <source>
        <dbReference type="ARBA" id="ARBA00022806"/>
    </source>
</evidence>
<dbReference type="InterPro" id="IPR014014">
    <property type="entry name" value="RNA_helicase_DEAD_Q_motif"/>
</dbReference>
<dbReference type="InterPro" id="IPR001650">
    <property type="entry name" value="Helicase_C-like"/>
</dbReference>
<dbReference type="PROSITE" id="PS51192">
    <property type="entry name" value="HELICASE_ATP_BIND_1"/>
    <property type="match status" value="1"/>
</dbReference>
<evidence type="ECO:0000256" key="6">
    <source>
        <dbReference type="PROSITE-ProRule" id="PRU00552"/>
    </source>
</evidence>
<dbReference type="GO" id="GO:0140097">
    <property type="term" value="F:catalytic activity, acting on DNA"/>
    <property type="evidence" value="ECO:0007669"/>
    <property type="project" value="UniProtKB-ARBA"/>
</dbReference>
<evidence type="ECO:0000256" key="7">
    <source>
        <dbReference type="RuleBase" id="RU000492"/>
    </source>
</evidence>
<dbReference type="AlphaFoldDB" id="A0A075MUI6"/>
<proteinExistence type="inferred from homology"/>
<keyword evidence="13" id="KW-1185">Reference proteome</keyword>
<dbReference type="InterPro" id="IPR027417">
    <property type="entry name" value="P-loop_NTPase"/>
</dbReference>
<dbReference type="GO" id="GO:0003724">
    <property type="term" value="F:RNA helicase activity"/>
    <property type="evidence" value="ECO:0007669"/>
    <property type="project" value="UniProtKB-EC"/>
</dbReference>
<feature type="region of interest" description="Disordered" evidence="8">
    <location>
        <begin position="431"/>
        <end position="462"/>
    </location>
</feature>
<evidence type="ECO:0000256" key="8">
    <source>
        <dbReference type="SAM" id="MobiDB-lite"/>
    </source>
</evidence>
<feature type="short sequence motif" description="Q motif" evidence="6">
    <location>
        <begin position="3"/>
        <end position="31"/>
    </location>
</feature>
<feature type="compositionally biased region" description="Gly residues" evidence="8">
    <location>
        <begin position="431"/>
        <end position="453"/>
    </location>
</feature>
<comment type="similarity">
    <text evidence="7">Belongs to the DEAD box helicase family.</text>
</comment>
<dbReference type="PROSITE" id="PS00039">
    <property type="entry name" value="DEAD_ATP_HELICASE"/>
    <property type="match status" value="1"/>
</dbReference>
<evidence type="ECO:0000256" key="3">
    <source>
        <dbReference type="ARBA" id="ARBA00022801"/>
    </source>
</evidence>
<dbReference type="KEGG" id="nev:NTE_03297"/>
<dbReference type="Pfam" id="PF00271">
    <property type="entry name" value="Helicase_C"/>
    <property type="match status" value="1"/>
</dbReference>
<dbReference type="InterPro" id="IPR011545">
    <property type="entry name" value="DEAD/DEAH_box_helicase_dom"/>
</dbReference>
<keyword evidence="4 7" id="KW-0347">Helicase</keyword>
<dbReference type="InterPro" id="IPR014001">
    <property type="entry name" value="Helicase_ATP-bd"/>
</dbReference>
<feature type="domain" description="Helicase ATP-binding" evidence="9">
    <location>
        <begin position="34"/>
        <end position="203"/>
    </location>
</feature>
<feature type="domain" description="Helicase C-terminal" evidence="10">
    <location>
        <begin position="214"/>
        <end position="384"/>
    </location>
</feature>
<dbReference type="Proteomes" id="UP000028194">
    <property type="component" value="Chromosome"/>
</dbReference>
<reference evidence="12 13" key="1">
    <citation type="journal article" date="2014" name="PLoS ONE">
        <title>Genome Sequence of Candidatus Nitrososphaera evergladensis from Group I.1b Enriched from Everglades Soil Reveals Novel Genomic Features of the Ammonia-Oxidizing Archaea.</title>
        <authorList>
            <person name="Zhalnina K.V."/>
            <person name="Dias R."/>
            <person name="Leonard M.T."/>
            <person name="Dorr de Quadros P."/>
            <person name="Camargo F.A."/>
            <person name="Drew J.C."/>
            <person name="Farmerie W.G."/>
            <person name="Daroub S.H."/>
            <person name="Triplett E.W."/>
        </authorList>
    </citation>
    <scope>NUCLEOTIDE SEQUENCE [LARGE SCALE GENOMIC DNA]</scope>
    <source>
        <strain evidence="12 13">SR1</strain>
    </source>
</reference>
<dbReference type="Gene3D" id="3.40.50.300">
    <property type="entry name" value="P-loop containing nucleotide triphosphate hydrolases"/>
    <property type="match status" value="2"/>
</dbReference>
<dbReference type="SUPFAM" id="SSF52540">
    <property type="entry name" value="P-loop containing nucleoside triphosphate hydrolases"/>
    <property type="match status" value="1"/>
</dbReference>
<dbReference type="STRING" id="1459636.NTE_03297"/>
<dbReference type="SMART" id="SM00487">
    <property type="entry name" value="DEXDc"/>
    <property type="match status" value="1"/>
</dbReference>
<dbReference type="CDD" id="cd18787">
    <property type="entry name" value="SF2_C_DEAD"/>
    <property type="match status" value="1"/>
</dbReference>
<name>A0A075MUI6_9ARCH</name>
<dbReference type="RefSeq" id="WP_148701751.1">
    <property type="nucleotide sequence ID" value="NZ_CP007174.1"/>
</dbReference>
<protein>
    <submittedName>
        <fullName evidence="12">DNA/RNA helicase, superfamily II</fullName>
        <ecNumber evidence="12">3.6.4.13</ecNumber>
    </submittedName>
</protein>
<dbReference type="FunFam" id="3.40.50.300:FF:000108">
    <property type="entry name" value="ATP-dependent RNA helicase RhlE"/>
    <property type="match status" value="1"/>
</dbReference>
<evidence type="ECO:0000259" key="11">
    <source>
        <dbReference type="PROSITE" id="PS51195"/>
    </source>
</evidence>
<evidence type="ECO:0000259" key="10">
    <source>
        <dbReference type="PROSITE" id="PS51194"/>
    </source>
</evidence>
<dbReference type="GO" id="GO:0003676">
    <property type="term" value="F:nucleic acid binding"/>
    <property type="evidence" value="ECO:0007669"/>
    <property type="project" value="InterPro"/>
</dbReference>
<evidence type="ECO:0000313" key="12">
    <source>
        <dbReference type="EMBL" id="AIF85326.1"/>
    </source>
</evidence>
<dbReference type="InterPro" id="IPR000629">
    <property type="entry name" value="RNA-helicase_DEAD-box_CS"/>
</dbReference>
<dbReference type="CDD" id="cd00268">
    <property type="entry name" value="DEADc"/>
    <property type="match status" value="1"/>
</dbReference>